<dbReference type="RefSeq" id="WP_311875934.1">
    <property type="nucleotide sequence ID" value="NZ_JARQBZ010000006.1"/>
</dbReference>
<proteinExistence type="predicted"/>
<dbReference type="Proteomes" id="UP001268577">
    <property type="component" value="Unassembled WGS sequence"/>
</dbReference>
<name>A0AAW8U6D4_9ENTE</name>
<protein>
    <submittedName>
        <fullName evidence="1">Uncharacterized protein</fullName>
    </submittedName>
</protein>
<gene>
    <name evidence="1" type="ORF">P7H70_04670</name>
</gene>
<evidence type="ECO:0000313" key="2">
    <source>
        <dbReference type="Proteomes" id="UP001268577"/>
    </source>
</evidence>
<dbReference type="AlphaFoldDB" id="A0AAW8U6D4"/>
<accession>A0AAW8U6D4</accession>
<sequence>MIFIPHNSIESYNYCYFLLSHIEINDPNFFIELALSKTETTSNSYGEQLSKQLVSPIFNCAYDLKKEYENFYLEYESFEKFLYNKYLMDENEIYSILSKSENHSYIYYGALKNGMSYNLGGVLHTDEIYQKIISKLIGDLDNENKN</sequence>
<dbReference type="EMBL" id="JARQBZ010000006">
    <property type="protein sequence ID" value="MDT2833337.1"/>
    <property type="molecule type" value="Genomic_DNA"/>
</dbReference>
<reference evidence="1" key="1">
    <citation type="submission" date="2023-03" db="EMBL/GenBank/DDBJ databases">
        <authorList>
            <person name="Shen W."/>
            <person name="Cai J."/>
        </authorList>
    </citation>
    <scope>NUCLEOTIDE SEQUENCE</scope>
    <source>
        <strain evidence="1">P96-3</strain>
    </source>
</reference>
<evidence type="ECO:0000313" key="1">
    <source>
        <dbReference type="EMBL" id="MDT2833337.1"/>
    </source>
</evidence>
<comment type="caution">
    <text evidence="1">The sequence shown here is derived from an EMBL/GenBank/DDBJ whole genome shotgun (WGS) entry which is preliminary data.</text>
</comment>
<organism evidence="1 2">
    <name type="scientific">Vagococcus carniphilus</name>
    <dbReference type="NCBI Taxonomy" id="218144"/>
    <lineage>
        <taxon>Bacteria</taxon>
        <taxon>Bacillati</taxon>
        <taxon>Bacillota</taxon>
        <taxon>Bacilli</taxon>
        <taxon>Lactobacillales</taxon>
        <taxon>Enterococcaceae</taxon>
        <taxon>Vagococcus</taxon>
    </lineage>
</organism>